<dbReference type="RefSeq" id="WP_220191781.1">
    <property type="nucleotide sequence ID" value="NZ_BNJF01000001.1"/>
</dbReference>
<dbReference type="GO" id="GO:0008703">
    <property type="term" value="F:5-amino-6-(5-phosphoribosylamino)uracil reductase activity"/>
    <property type="evidence" value="ECO:0007669"/>
    <property type="project" value="InterPro"/>
</dbReference>
<dbReference type="SUPFAM" id="SSF53597">
    <property type="entry name" value="Dihydrofolate reductase-like"/>
    <property type="match status" value="1"/>
</dbReference>
<dbReference type="GO" id="GO:0009231">
    <property type="term" value="P:riboflavin biosynthetic process"/>
    <property type="evidence" value="ECO:0007669"/>
    <property type="project" value="InterPro"/>
</dbReference>
<dbReference type="PANTHER" id="PTHR38011:SF11">
    <property type="entry name" value="2,5-DIAMINO-6-RIBOSYLAMINO-4(3H)-PYRIMIDINONE 5'-PHOSPHATE REDUCTASE"/>
    <property type="match status" value="1"/>
</dbReference>
<gene>
    <name evidence="2" type="ORF">KSX_03710</name>
</gene>
<dbReference type="Gene3D" id="3.40.430.10">
    <property type="entry name" value="Dihydrofolate Reductase, subunit A"/>
    <property type="match status" value="1"/>
</dbReference>
<dbReference type="InterPro" id="IPR050765">
    <property type="entry name" value="Riboflavin_Biosynth_HTPR"/>
</dbReference>
<organism evidence="2 3">
    <name type="scientific">Ktedonospora formicarum</name>
    <dbReference type="NCBI Taxonomy" id="2778364"/>
    <lineage>
        <taxon>Bacteria</taxon>
        <taxon>Bacillati</taxon>
        <taxon>Chloroflexota</taxon>
        <taxon>Ktedonobacteria</taxon>
        <taxon>Ktedonobacterales</taxon>
        <taxon>Ktedonobacteraceae</taxon>
        <taxon>Ktedonospora</taxon>
    </lineage>
</organism>
<proteinExistence type="predicted"/>
<dbReference type="PANTHER" id="PTHR38011">
    <property type="entry name" value="DIHYDROFOLATE REDUCTASE FAMILY PROTEIN (AFU_ORTHOLOGUE AFUA_8G06820)"/>
    <property type="match status" value="1"/>
</dbReference>
<evidence type="ECO:0000313" key="3">
    <source>
        <dbReference type="Proteomes" id="UP000612362"/>
    </source>
</evidence>
<evidence type="ECO:0000313" key="2">
    <source>
        <dbReference type="EMBL" id="GHO42208.1"/>
    </source>
</evidence>
<keyword evidence="3" id="KW-1185">Reference proteome</keyword>
<feature type="domain" description="Bacterial bifunctional deaminase-reductase C-terminal" evidence="1">
    <location>
        <begin position="3"/>
        <end position="177"/>
    </location>
</feature>
<dbReference type="EMBL" id="BNJF01000001">
    <property type="protein sequence ID" value="GHO42208.1"/>
    <property type="molecule type" value="Genomic_DNA"/>
</dbReference>
<accession>A0A8J3MQ33</accession>
<dbReference type="Proteomes" id="UP000612362">
    <property type="component" value="Unassembled WGS sequence"/>
</dbReference>
<reference evidence="2" key="1">
    <citation type="submission" date="2020-10" db="EMBL/GenBank/DDBJ databases">
        <title>Taxonomic study of unclassified bacteria belonging to the class Ktedonobacteria.</title>
        <authorList>
            <person name="Yabe S."/>
            <person name="Wang C.M."/>
            <person name="Zheng Y."/>
            <person name="Sakai Y."/>
            <person name="Cavaletti L."/>
            <person name="Monciardini P."/>
            <person name="Donadio S."/>
        </authorList>
    </citation>
    <scope>NUCLEOTIDE SEQUENCE</scope>
    <source>
        <strain evidence="2">SOSP1-1</strain>
    </source>
</reference>
<protein>
    <submittedName>
        <fullName evidence="2">Pyrimidine reductase</fullName>
    </submittedName>
</protein>
<name>A0A8J3MQ33_9CHLR</name>
<dbReference type="Pfam" id="PF01872">
    <property type="entry name" value="RibD_C"/>
    <property type="match status" value="1"/>
</dbReference>
<dbReference type="AlphaFoldDB" id="A0A8J3MQ33"/>
<sequence length="184" mass="21234">MRKLVVSEWLALDGVFDSTTMDQWFYPFDSKQRAAYIQEGVLTSDIFLFGRVTYEMLAPFWSQAKNNEMGIVEKMNSMAKYVVSSKPLNIPWENTTRLQGDLVEEVYKLKQQPGQDIRIAGSSMLVNSLLPSDLIDEYRLLVHPILMGSGKRFFREEKESSRLHLVHTETFSKGVVLLCYQPEK</sequence>
<dbReference type="InterPro" id="IPR002734">
    <property type="entry name" value="RibDG_C"/>
</dbReference>
<dbReference type="InterPro" id="IPR024072">
    <property type="entry name" value="DHFR-like_dom_sf"/>
</dbReference>
<comment type="caution">
    <text evidence="2">The sequence shown here is derived from an EMBL/GenBank/DDBJ whole genome shotgun (WGS) entry which is preliminary data.</text>
</comment>
<evidence type="ECO:0000259" key="1">
    <source>
        <dbReference type="Pfam" id="PF01872"/>
    </source>
</evidence>